<dbReference type="InterPro" id="IPR036915">
    <property type="entry name" value="Cyclin-like_sf"/>
</dbReference>
<dbReference type="SUPFAM" id="SSF47954">
    <property type="entry name" value="Cyclin-like"/>
    <property type="match status" value="1"/>
</dbReference>
<reference evidence="1 2" key="1">
    <citation type="submission" date="2024-11" db="EMBL/GenBank/DDBJ databases">
        <title>Adaptive evolution of stress response genes in parasites aligns with host niche diversity.</title>
        <authorList>
            <person name="Hahn C."/>
            <person name="Resl P."/>
        </authorList>
    </citation>
    <scope>NUCLEOTIDE SEQUENCE [LARGE SCALE GENOMIC DNA]</scope>
    <source>
        <strain evidence="1">EGGRZ-B1_66</strain>
        <tissue evidence="1">Body</tissue>
    </source>
</reference>
<comment type="caution">
    <text evidence="1">The sequence shown here is derived from an EMBL/GenBank/DDBJ whole genome shotgun (WGS) entry which is preliminary data.</text>
</comment>
<evidence type="ECO:0000313" key="1">
    <source>
        <dbReference type="EMBL" id="KAL3311925.1"/>
    </source>
</evidence>
<dbReference type="Gene3D" id="1.10.472.10">
    <property type="entry name" value="Cyclin-like"/>
    <property type="match status" value="1"/>
</dbReference>
<protein>
    <submittedName>
        <fullName evidence="1">Uncharacterized protein</fullName>
    </submittedName>
</protein>
<name>A0ABD2PWW2_9PLAT</name>
<organism evidence="1 2">
    <name type="scientific">Cichlidogyrus casuarinus</name>
    <dbReference type="NCBI Taxonomy" id="1844966"/>
    <lineage>
        <taxon>Eukaryota</taxon>
        <taxon>Metazoa</taxon>
        <taxon>Spiralia</taxon>
        <taxon>Lophotrochozoa</taxon>
        <taxon>Platyhelminthes</taxon>
        <taxon>Monogenea</taxon>
        <taxon>Monopisthocotylea</taxon>
        <taxon>Dactylogyridea</taxon>
        <taxon>Ancyrocephalidae</taxon>
        <taxon>Cichlidogyrus</taxon>
    </lineage>
</organism>
<sequence length="278" mass="32194">MGNTVQCCKYELPAQNHLYQTLDDSHEIIVKEPPNFLSFNNPAFELEAYTNPKHYVKNLYPEVQHIIDRDYDDNPLENSLFSFNSLFAIQKALVLSSIDKCPILKSWLRRNPERRRHNSCSSFSIQHGTLFKPDRNVILRCTALALSLLISPISNSKEFYEEYYAFFDERIKPINPLPMLAKTDVGLKFISQGFLASLSREAKSKSASIPDYLFHIGTSYNDVHDFLQKLFHYVKIGPQCAVLSLMLFERILSNNDNMKVFSWTWRRQLLACIIIASK</sequence>
<proteinExistence type="predicted"/>
<dbReference type="AlphaFoldDB" id="A0ABD2PWW2"/>
<dbReference type="Proteomes" id="UP001626550">
    <property type="component" value="Unassembled WGS sequence"/>
</dbReference>
<evidence type="ECO:0000313" key="2">
    <source>
        <dbReference type="Proteomes" id="UP001626550"/>
    </source>
</evidence>
<feature type="non-terminal residue" evidence="1">
    <location>
        <position position="278"/>
    </location>
</feature>
<accession>A0ABD2PWW2</accession>
<dbReference type="EMBL" id="JBJKFK010001950">
    <property type="protein sequence ID" value="KAL3311925.1"/>
    <property type="molecule type" value="Genomic_DNA"/>
</dbReference>
<keyword evidence="2" id="KW-1185">Reference proteome</keyword>
<gene>
    <name evidence="1" type="ORF">Ciccas_009487</name>
</gene>